<dbReference type="PROSITE" id="PS01228">
    <property type="entry name" value="COF_1"/>
    <property type="match status" value="1"/>
</dbReference>
<dbReference type="SUPFAM" id="SSF56784">
    <property type="entry name" value="HAD-like"/>
    <property type="match status" value="1"/>
</dbReference>
<protein>
    <submittedName>
        <fullName evidence="6">HAD family hydrolase</fullName>
    </submittedName>
</protein>
<evidence type="ECO:0000256" key="2">
    <source>
        <dbReference type="ARBA" id="ARBA00022723"/>
    </source>
</evidence>
<name>A0A7D4P0I0_9GAMM</name>
<dbReference type="RefSeq" id="WP_173286774.1">
    <property type="nucleotide sequence ID" value="NZ_CP054020.1"/>
</dbReference>
<dbReference type="NCBIfam" id="TIGR01484">
    <property type="entry name" value="HAD-SF-IIB"/>
    <property type="match status" value="1"/>
</dbReference>
<reference evidence="6 7" key="1">
    <citation type="submission" date="2020-05" db="EMBL/GenBank/DDBJ databases">
        <title>Thiomicrorhabdus sediminis sp.nov. and Thiomicrorhabdus xiamenensis sp.nov., novel sulfur-oxidizing bacteria isolated from coastal sediment.</title>
        <authorList>
            <person name="Liu X."/>
        </authorList>
    </citation>
    <scope>NUCLEOTIDE SEQUENCE [LARGE SCALE GENOMIC DNA]</scope>
    <source>
        <strain evidence="6 7">G2</strain>
    </source>
</reference>
<dbReference type="EMBL" id="CP054020">
    <property type="protein sequence ID" value="QKI90198.1"/>
    <property type="molecule type" value="Genomic_DNA"/>
</dbReference>
<evidence type="ECO:0000313" key="7">
    <source>
        <dbReference type="Proteomes" id="UP000504724"/>
    </source>
</evidence>
<dbReference type="KEGG" id="txa:HQN79_11735"/>
<dbReference type="AlphaFoldDB" id="A0A7D4P0I0"/>
<evidence type="ECO:0000256" key="5">
    <source>
        <dbReference type="ARBA" id="ARBA00034778"/>
    </source>
</evidence>
<sequence>MARLVVIDLDGTLLNSDHQVGDLTVRTLQALYASGAELMIATGRHFQDVYLIAQKIKVPVSFITSNGARIHDHHGRLLYENHIPQELVARVLDISADYAVHRNIYQGDVWLVEEENEPLLDIHKASGFEYQRVDFSELDPEHIDKFYFNAPHAKLVPLERKLKDALGDQLYITFTTEIYLEVMNKGVSKGTALAQLCAERGIDASEVMAFGDGFNDIDMLQWVGRPVVMANANEALKEQLPYADQALSNAEEGVALYLQQNLLEVKAL</sequence>
<dbReference type="InterPro" id="IPR036412">
    <property type="entry name" value="HAD-like_sf"/>
</dbReference>
<dbReference type="InterPro" id="IPR006379">
    <property type="entry name" value="HAD-SF_hydro_IIB"/>
</dbReference>
<dbReference type="Gene3D" id="3.40.50.1000">
    <property type="entry name" value="HAD superfamily/HAD-like"/>
    <property type="match status" value="1"/>
</dbReference>
<dbReference type="InterPro" id="IPR023214">
    <property type="entry name" value="HAD_sf"/>
</dbReference>
<dbReference type="SFLD" id="SFLDG01140">
    <property type="entry name" value="C2.B:_Phosphomannomutase_and_P"/>
    <property type="match status" value="1"/>
</dbReference>
<dbReference type="GO" id="GO:0016791">
    <property type="term" value="F:phosphatase activity"/>
    <property type="evidence" value="ECO:0007669"/>
    <property type="project" value="UniProtKB-ARBA"/>
</dbReference>
<evidence type="ECO:0000256" key="3">
    <source>
        <dbReference type="ARBA" id="ARBA00022801"/>
    </source>
</evidence>
<dbReference type="PANTHER" id="PTHR47267:SF4">
    <property type="entry name" value="PYRIDOXAL PHOSPHATE PHOSPHATASE YIGL"/>
    <property type="match status" value="1"/>
</dbReference>
<proteinExistence type="inferred from homology"/>
<gene>
    <name evidence="6" type="ORF">HQN79_11735</name>
</gene>
<organism evidence="6 7">
    <name type="scientific">Thiomicrorhabdus xiamenensis</name>
    <dbReference type="NCBI Taxonomy" id="2739063"/>
    <lineage>
        <taxon>Bacteria</taxon>
        <taxon>Pseudomonadati</taxon>
        <taxon>Pseudomonadota</taxon>
        <taxon>Gammaproteobacteria</taxon>
        <taxon>Thiotrichales</taxon>
        <taxon>Piscirickettsiaceae</taxon>
        <taxon>Thiomicrorhabdus</taxon>
    </lineage>
</organism>
<dbReference type="GO" id="GO:0000287">
    <property type="term" value="F:magnesium ion binding"/>
    <property type="evidence" value="ECO:0007669"/>
    <property type="project" value="UniProtKB-ARBA"/>
</dbReference>
<dbReference type="SFLD" id="SFLDS00003">
    <property type="entry name" value="Haloacid_Dehalogenase"/>
    <property type="match status" value="1"/>
</dbReference>
<dbReference type="CDD" id="cd07516">
    <property type="entry name" value="HAD_Pase"/>
    <property type="match status" value="1"/>
</dbReference>
<comment type="cofactor">
    <cofactor evidence="1">
        <name>Mg(2+)</name>
        <dbReference type="ChEBI" id="CHEBI:18420"/>
    </cofactor>
</comment>
<keyword evidence="7" id="KW-1185">Reference proteome</keyword>
<dbReference type="SFLD" id="SFLDG01144">
    <property type="entry name" value="C2.B.4:_PGP_Like"/>
    <property type="match status" value="1"/>
</dbReference>
<accession>A0A7D4P0I0</accession>
<dbReference type="PANTHER" id="PTHR47267">
    <property type="match status" value="1"/>
</dbReference>
<dbReference type="Proteomes" id="UP000504724">
    <property type="component" value="Chromosome"/>
</dbReference>
<evidence type="ECO:0000256" key="4">
    <source>
        <dbReference type="ARBA" id="ARBA00022842"/>
    </source>
</evidence>
<evidence type="ECO:0000313" key="6">
    <source>
        <dbReference type="EMBL" id="QKI90198.1"/>
    </source>
</evidence>
<keyword evidence="3 6" id="KW-0378">Hydrolase</keyword>
<dbReference type="Gene3D" id="3.30.1240.10">
    <property type="match status" value="1"/>
</dbReference>
<keyword evidence="2" id="KW-0479">Metal-binding</keyword>
<dbReference type="NCBIfam" id="TIGR00099">
    <property type="entry name" value="Cof-subfamily"/>
    <property type="match status" value="1"/>
</dbReference>
<dbReference type="PROSITE" id="PS01229">
    <property type="entry name" value="COF_2"/>
    <property type="match status" value="1"/>
</dbReference>
<dbReference type="Pfam" id="PF08282">
    <property type="entry name" value="Hydrolase_3"/>
    <property type="match status" value="1"/>
</dbReference>
<keyword evidence="4" id="KW-0460">Magnesium</keyword>
<evidence type="ECO:0000256" key="1">
    <source>
        <dbReference type="ARBA" id="ARBA00001946"/>
    </source>
</evidence>
<dbReference type="InterPro" id="IPR000150">
    <property type="entry name" value="Cof"/>
</dbReference>
<comment type="similarity">
    <text evidence="5">Belongs to the HAD-like hydrolase superfamily. Cof family.</text>
</comment>